<comment type="caution">
    <text evidence="12">The sequence shown here is derived from an EMBL/GenBank/DDBJ whole genome shotgun (WGS) entry which is preliminary data.</text>
</comment>
<evidence type="ECO:0000256" key="9">
    <source>
        <dbReference type="ARBA" id="ARBA00023136"/>
    </source>
</evidence>
<evidence type="ECO:0000256" key="3">
    <source>
        <dbReference type="ARBA" id="ARBA00011964"/>
    </source>
</evidence>
<evidence type="ECO:0000256" key="10">
    <source>
        <dbReference type="ARBA" id="ARBA00049506"/>
    </source>
</evidence>
<dbReference type="InterPro" id="IPR007873">
    <property type="entry name" value="Glycosyltransferase_ALG3"/>
</dbReference>
<evidence type="ECO:0000256" key="4">
    <source>
        <dbReference type="ARBA" id="ARBA00022676"/>
    </source>
</evidence>
<keyword evidence="5" id="KW-0808">Transferase</keyword>
<dbReference type="AlphaFoldDB" id="A0AAW1S717"/>
<evidence type="ECO:0000313" key="12">
    <source>
        <dbReference type="EMBL" id="KAK9842084.1"/>
    </source>
</evidence>
<accession>A0AAW1S717</accession>
<evidence type="ECO:0000256" key="6">
    <source>
        <dbReference type="ARBA" id="ARBA00022692"/>
    </source>
</evidence>
<evidence type="ECO:0000256" key="2">
    <source>
        <dbReference type="ARBA" id="ARBA00004922"/>
    </source>
</evidence>
<feature type="transmembrane region" description="Helical" evidence="11">
    <location>
        <begin position="70"/>
        <end position="88"/>
    </location>
</feature>
<keyword evidence="13" id="KW-1185">Reference proteome</keyword>
<evidence type="ECO:0000256" key="1">
    <source>
        <dbReference type="ARBA" id="ARBA00004477"/>
    </source>
</evidence>
<feature type="transmembrane region" description="Helical" evidence="11">
    <location>
        <begin position="174"/>
        <end position="194"/>
    </location>
</feature>
<evidence type="ECO:0000256" key="8">
    <source>
        <dbReference type="ARBA" id="ARBA00022989"/>
    </source>
</evidence>
<feature type="transmembrane region" description="Helical" evidence="11">
    <location>
        <begin position="226"/>
        <end position="248"/>
    </location>
</feature>
<dbReference type="GO" id="GO:0052925">
    <property type="term" value="F:dol-P-Man:Man(5)GlcNAc(2)-PP-Dol alpha-1,3-mannosyltransferase activity"/>
    <property type="evidence" value="ECO:0007669"/>
    <property type="project" value="UniProtKB-EC"/>
</dbReference>
<dbReference type="EC" id="2.4.1.258" evidence="3"/>
<reference evidence="12 13" key="1">
    <citation type="journal article" date="2024" name="Nat. Commun.">
        <title>Phylogenomics reveals the evolutionary origins of lichenization in chlorophyte algae.</title>
        <authorList>
            <person name="Puginier C."/>
            <person name="Libourel C."/>
            <person name="Otte J."/>
            <person name="Skaloud P."/>
            <person name="Haon M."/>
            <person name="Grisel S."/>
            <person name="Petersen M."/>
            <person name="Berrin J.G."/>
            <person name="Delaux P.M."/>
            <person name="Dal Grande F."/>
            <person name="Keller J."/>
        </authorList>
    </citation>
    <scope>NUCLEOTIDE SEQUENCE [LARGE SCALE GENOMIC DNA]</scope>
    <source>
        <strain evidence="12 13">SAG 245.80</strain>
    </source>
</reference>
<feature type="transmembrane region" description="Helical" evidence="11">
    <location>
        <begin position="43"/>
        <end position="63"/>
    </location>
</feature>
<dbReference type="Pfam" id="PF05208">
    <property type="entry name" value="ALG3"/>
    <property type="match status" value="1"/>
</dbReference>
<proteinExistence type="predicted"/>
<keyword evidence="4" id="KW-0328">Glycosyltransferase</keyword>
<feature type="transmembrane region" description="Helical" evidence="11">
    <location>
        <begin position="108"/>
        <end position="133"/>
    </location>
</feature>
<evidence type="ECO:0000256" key="11">
    <source>
        <dbReference type="SAM" id="Phobius"/>
    </source>
</evidence>
<dbReference type="PANTHER" id="PTHR12646">
    <property type="entry name" value="NOT56 - RELATED"/>
    <property type="match status" value="1"/>
</dbReference>
<dbReference type="Proteomes" id="UP001445335">
    <property type="component" value="Unassembled WGS sequence"/>
</dbReference>
<sequence>MCLLIISRVPYTPIDWEAYMQQVEGFLQGERDYRALKGGTGPLVYPAGFLYAFSALHWLTGAGAVRPAQYLFAGVYLASLAIVLWLYIKAKVVPPWALGLLCLSKRLHSIYILRLFNDCVAMLLAYGATALLLERRWRGAALVYSAAVSVKMSVLLMAPPVLVVMLKGTTLQEVARAAALGVALQVALGAPFLARHPGAYVGRAFELSRTFLHTWSVNLKFLPERVFLSPALAAGLLAAHLALLWLFAEYRWSRQEGGLGNVLRGALQRSRNLIGVACARSLHFQFFAWYAHSLPALLWATRLHVVVKLGLWLAVELMWNTFPSTPTSSLSLTGCHAGLLLALWLQPRPARPVGKAQQQG</sequence>
<dbReference type="EMBL" id="JALJOU010000009">
    <property type="protein sequence ID" value="KAK9842084.1"/>
    <property type="molecule type" value="Genomic_DNA"/>
</dbReference>
<dbReference type="PANTHER" id="PTHR12646:SF0">
    <property type="entry name" value="DOL-P-MAN:MAN(5)GLCNAC(2)-PP-DOL ALPHA-1,3-MANNOSYLTRANSFERASE"/>
    <property type="match status" value="1"/>
</dbReference>
<keyword evidence="6 11" id="KW-0812">Transmembrane</keyword>
<organism evidence="12 13">
    <name type="scientific">Elliptochloris bilobata</name>
    <dbReference type="NCBI Taxonomy" id="381761"/>
    <lineage>
        <taxon>Eukaryota</taxon>
        <taxon>Viridiplantae</taxon>
        <taxon>Chlorophyta</taxon>
        <taxon>core chlorophytes</taxon>
        <taxon>Trebouxiophyceae</taxon>
        <taxon>Trebouxiophyceae incertae sedis</taxon>
        <taxon>Elliptochloris clade</taxon>
        <taxon>Elliptochloris</taxon>
    </lineage>
</organism>
<feature type="transmembrane region" description="Helical" evidence="11">
    <location>
        <begin position="140"/>
        <end position="162"/>
    </location>
</feature>
<comment type="pathway">
    <text evidence="2">Protein modification; protein glycosylation.</text>
</comment>
<comment type="subcellular location">
    <subcellularLocation>
        <location evidence="1">Endoplasmic reticulum membrane</location>
        <topology evidence="1">Multi-pass membrane protein</topology>
    </subcellularLocation>
</comment>
<keyword evidence="8 11" id="KW-1133">Transmembrane helix</keyword>
<comment type="catalytic activity">
    <reaction evidence="10">
        <text>an alpha-D-Man-(1-&gt;2)-alpha-D-Man-(1-&gt;2)-alpha-D-Man-(1-&gt;3)-[alpha-D-Man-(1-&gt;6)]-beta-D-Man-(1-&gt;4)-beta-D-GlcNAc-(1-&gt;4)-alpha-D-GlcNAc-diphospho-di-trans,poly-cis-dolichol + a di-trans,poly-cis-dolichyl beta-D-mannosyl phosphate = an alpha-D-Man-(1-&gt;2)-alpha-D-Man-(1-&gt;2)-alpha-D-Man-(1-&gt;3)-[alpha-D-Man-(1-&gt;3)-alpha-D-Man-(1-&gt;6)]-beta-D-Man-(1-&gt;4)-beta-D-GlcNAc-(1-&gt;4)-alpha-D-GlcNAc-diphospho-di-trans,poly-cis-dolichol + a di-trans,poly-cis-dolichyl phosphate + H(+)</text>
        <dbReference type="Rhea" id="RHEA:29527"/>
        <dbReference type="Rhea" id="RHEA-COMP:19498"/>
        <dbReference type="Rhea" id="RHEA-COMP:19501"/>
        <dbReference type="Rhea" id="RHEA-COMP:19516"/>
        <dbReference type="Rhea" id="RHEA-COMP:19517"/>
        <dbReference type="ChEBI" id="CHEBI:15378"/>
        <dbReference type="ChEBI" id="CHEBI:57683"/>
        <dbReference type="ChEBI" id="CHEBI:58211"/>
        <dbReference type="ChEBI" id="CHEBI:132515"/>
        <dbReference type="ChEBI" id="CHEBI:132516"/>
        <dbReference type="EC" id="2.4.1.258"/>
    </reaction>
    <physiologicalReaction direction="left-to-right" evidence="10">
        <dbReference type="Rhea" id="RHEA:29528"/>
    </physiologicalReaction>
</comment>
<gene>
    <name evidence="12" type="ORF">WJX81_007775</name>
</gene>
<keyword evidence="7" id="KW-0256">Endoplasmic reticulum</keyword>
<keyword evidence="9 11" id="KW-0472">Membrane</keyword>
<evidence type="ECO:0000256" key="5">
    <source>
        <dbReference type="ARBA" id="ARBA00022679"/>
    </source>
</evidence>
<evidence type="ECO:0000313" key="13">
    <source>
        <dbReference type="Proteomes" id="UP001445335"/>
    </source>
</evidence>
<protein>
    <recommendedName>
        <fullName evidence="3">dolichyl-P-Man:Man5GlcNAc2-PP-dolichol alpha-1,3-mannosyltransferase</fullName>
        <ecNumber evidence="3">2.4.1.258</ecNumber>
    </recommendedName>
</protein>
<dbReference type="GO" id="GO:0005789">
    <property type="term" value="C:endoplasmic reticulum membrane"/>
    <property type="evidence" value="ECO:0007669"/>
    <property type="project" value="UniProtKB-SubCell"/>
</dbReference>
<evidence type="ECO:0000256" key="7">
    <source>
        <dbReference type="ARBA" id="ARBA00022824"/>
    </source>
</evidence>
<name>A0AAW1S717_9CHLO</name>